<dbReference type="PANTHER" id="PTHR34501:SF9">
    <property type="entry name" value="MAJOR OUTER MEMBRANE PROTEIN P.IA"/>
    <property type="match status" value="1"/>
</dbReference>
<dbReference type="SUPFAM" id="SSF56935">
    <property type="entry name" value="Porins"/>
    <property type="match status" value="1"/>
</dbReference>
<dbReference type="InterPro" id="IPR050298">
    <property type="entry name" value="Gram-neg_bact_OMP"/>
</dbReference>
<evidence type="ECO:0000256" key="1">
    <source>
        <dbReference type="ARBA" id="ARBA00004571"/>
    </source>
</evidence>
<evidence type="ECO:0000256" key="5">
    <source>
        <dbReference type="ARBA" id="ARBA00022692"/>
    </source>
</evidence>
<keyword evidence="9" id="KW-0472">Membrane</keyword>
<dbReference type="PANTHER" id="PTHR34501">
    <property type="entry name" value="PROTEIN YDDL-RELATED"/>
    <property type="match status" value="1"/>
</dbReference>
<name>A0ABT9S8X7_9BURK</name>
<feature type="domain" description="Porin" evidence="12">
    <location>
        <begin position="7"/>
        <end position="330"/>
    </location>
</feature>
<dbReference type="EMBL" id="JAUSRO010000009">
    <property type="protein sequence ID" value="MDP9900809.1"/>
    <property type="molecule type" value="Genomic_DNA"/>
</dbReference>
<keyword evidence="14" id="KW-1185">Reference proteome</keyword>
<keyword evidence="8" id="KW-0626">Porin</keyword>
<evidence type="ECO:0000256" key="10">
    <source>
        <dbReference type="ARBA" id="ARBA00023237"/>
    </source>
</evidence>
<evidence type="ECO:0000313" key="14">
    <source>
        <dbReference type="Proteomes" id="UP001226867"/>
    </source>
</evidence>
<dbReference type="Gene3D" id="2.40.160.10">
    <property type="entry name" value="Porin"/>
    <property type="match status" value="1"/>
</dbReference>
<sequence length="358" mass="36879">MKKHSVAACALAAVGGASMAQSSVTLFGVLDTTVQHASQAGASVNRLLGTGGNQISRLGFRGTEDLGGGLAAGFVLDMGLNVDTGAGLPTSENNQVNAPVAGTTFNRRSTLSLSSRQLGEVRVGRDFVPTYWNITVFDPFGTAGAGSAANLAQGSLTRLSTVVTGLRASNSVGYFLPAMHGFYGQAMYAVGENVSPAAAGTRNDGNYAGARLGYAAGPLNVAAAYGTTSLASGDVSTGNLGASFTAGAFKLMAQFYRDAKEQVAAPSRSRGWLVGAQIEWGQGYFPVSYSQVQDNSPGERKAVQIALGYVHNLSKRTAVYTTYSRIQNRKGAAVSGGGVPSVANATWTGLDLGIRHIF</sequence>
<gene>
    <name evidence="13" type="ORF">J2W36_003075</name>
</gene>
<evidence type="ECO:0000256" key="8">
    <source>
        <dbReference type="ARBA" id="ARBA00023114"/>
    </source>
</evidence>
<keyword evidence="5" id="KW-0812">Transmembrane</keyword>
<accession>A0ABT9S8X7</accession>
<dbReference type="InterPro" id="IPR033900">
    <property type="entry name" value="Gram_neg_porin_domain"/>
</dbReference>
<keyword evidence="3" id="KW-0813">Transport</keyword>
<keyword evidence="10" id="KW-0998">Cell outer membrane</keyword>
<comment type="caution">
    <text evidence="13">The sequence shown here is derived from an EMBL/GenBank/DDBJ whole genome shotgun (WGS) entry which is preliminary data.</text>
</comment>
<evidence type="ECO:0000259" key="12">
    <source>
        <dbReference type="Pfam" id="PF13609"/>
    </source>
</evidence>
<feature type="chain" id="PRO_5045802873" evidence="11">
    <location>
        <begin position="21"/>
        <end position="358"/>
    </location>
</feature>
<evidence type="ECO:0000256" key="4">
    <source>
        <dbReference type="ARBA" id="ARBA00022452"/>
    </source>
</evidence>
<evidence type="ECO:0000256" key="11">
    <source>
        <dbReference type="SAM" id="SignalP"/>
    </source>
</evidence>
<evidence type="ECO:0000256" key="6">
    <source>
        <dbReference type="ARBA" id="ARBA00022729"/>
    </source>
</evidence>
<proteinExistence type="predicted"/>
<keyword evidence="7" id="KW-0406">Ion transport</keyword>
<dbReference type="Proteomes" id="UP001226867">
    <property type="component" value="Unassembled WGS sequence"/>
</dbReference>
<keyword evidence="6 11" id="KW-0732">Signal</keyword>
<dbReference type="CDD" id="cd00342">
    <property type="entry name" value="gram_neg_porins"/>
    <property type="match status" value="1"/>
</dbReference>
<organism evidence="13 14">
    <name type="scientific">Variovorax ginsengisoli</name>
    <dbReference type="NCBI Taxonomy" id="363844"/>
    <lineage>
        <taxon>Bacteria</taxon>
        <taxon>Pseudomonadati</taxon>
        <taxon>Pseudomonadota</taxon>
        <taxon>Betaproteobacteria</taxon>
        <taxon>Burkholderiales</taxon>
        <taxon>Comamonadaceae</taxon>
        <taxon>Variovorax</taxon>
    </lineage>
</organism>
<evidence type="ECO:0000313" key="13">
    <source>
        <dbReference type="EMBL" id="MDP9900809.1"/>
    </source>
</evidence>
<evidence type="ECO:0000256" key="3">
    <source>
        <dbReference type="ARBA" id="ARBA00022448"/>
    </source>
</evidence>
<evidence type="ECO:0000256" key="2">
    <source>
        <dbReference type="ARBA" id="ARBA00011233"/>
    </source>
</evidence>
<dbReference type="InterPro" id="IPR023614">
    <property type="entry name" value="Porin_dom_sf"/>
</dbReference>
<evidence type="ECO:0000256" key="7">
    <source>
        <dbReference type="ARBA" id="ARBA00023065"/>
    </source>
</evidence>
<dbReference type="Pfam" id="PF13609">
    <property type="entry name" value="Porin_4"/>
    <property type="match status" value="1"/>
</dbReference>
<protein>
    <submittedName>
        <fullName evidence="13">Porin</fullName>
    </submittedName>
</protein>
<reference evidence="13 14" key="1">
    <citation type="submission" date="2023-07" db="EMBL/GenBank/DDBJ databases">
        <title>Sorghum-associated microbial communities from plants grown in Nebraska, USA.</title>
        <authorList>
            <person name="Schachtman D."/>
        </authorList>
    </citation>
    <scope>NUCLEOTIDE SEQUENCE [LARGE SCALE GENOMIC DNA]</scope>
    <source>
        <strain evidence="13 14">DS1607</strain>
    </source>
</reference>
<comment type="subcellular location">
    <subcellularLocation>
        <location evidence="1">Cell outer membrane</location>
        <topology evidence="1">Multi-pass membrane protein</topology>
    </subcellularLocation>
</comment>
<keyword evidence="4" id="KW-1134">Transmembrane beta strand</keyword>
<feature type="signal peptide" evidence="11">
    <location>
        <begin position="1"/>
        <end position="20"/>
    </location>
</feature>
<evidence type="ECO:0000256" key="9">
    <source>
        <dbReference type="ARBA" id="ARBA00023136"/>
    </source>
</evidence>
<comment type="subunit">
    <text evidence="2">Homotrimer.</text>
</comment>
<dbReference type="RefSeq" id="WP_307690598.1">
    <property type="nucleotide sequence ID" value="NZ_JAUSRO010000009.1"/>
</dbReference>